<evidence type="ECO:0000313" key="3">
    <source>
        <dbReference type="EMBL" id="KAG2218025.1"/>
    </source>
</evidence>
<dbReference type="Proteomes" id="UP000646827">
    <property type="component" value="Unassembled WGS sequence"/>
</dbReference>
<feature type="compositionally biased region" description="Polar residues" evidence="2">
    <location>
        <begin position="337"/>
        <end position="362"/>
    </location>
</feature>
<keyword evidence="1" id="KW-0175">Coiled coil</keyword>
<name>A0A8H7RWN7_9FUNG</name>
<dbReference type="EMBL" id="JAEPRB010000257">
    <property type="protein sequence ID" value="KAG2218025.1"/>
    <property type="molecule type" value="Genomic_DNA"/>
</dbReference>
<feature type="region of interest" description="Disordered" evidence="2">
    <location>
        <begin position="323"/>
        <end position="379"/>
    </location>
</feature>
<feature type="region of interest" description="Disordered" evidence="2">
    <location>
        <begin position="251"/>
        <end position="284"/>
    </location>
</feature>
<comment type="caution">
    <text evidence="3">The sequence shown here is derived from an EMBL/GenBank/DDBJ whole genome shotgun (WGS) entry which is preliminary data.</text>
</comment>
<protein>
    <submittedName>
        <fullName evidence="3">Uncharacterized protein</fullName>
    </submittedName>
</protein>
<feature type="region of interest" description="Disordered" evidence="2">
    <location>
        <begin position="50"/>
        <end position="117"/>
    </location>
</feature>
<feature type="region of interest" description="Disordered" evidence="2">
    <location>
        <begin position="208"/>
        <end position="238"/>
    </location>
</feature>
<evidence type="ECO:0000256" key="1">
    <source>
        <dbReference type="SAM" id="Coils"/>
    </source>
</evidence>
<dbReference type="AlphaFoldDB" id="A0A8H7RWN7"/>
<feature type="coiled-coil region" evidence="1">
    <location>
        <begin position="138"/>
        <end position="165"/>
    </location>
</feature>
<reference evidence="3 4" key="1">
    <citation type="submission" date="2020-12" db="EMBL/GenBank/DDBJ databases">
        <title>Metabolic potential, ecology and presence of endohyphal bacteria is reflected in genomic diversity of Mucoromycotina.</title>
        <authorList>
            <person name="Muszewska A."/>
            <person name="Okrasinska A."/>
            <person name="Steczkiewicz K."/>
            <person name="Drgas O."/>
            <person name="Orlowska M."/>
            <person name="Perlinska-Lenart U."/>
            <person name="Aleksandrzak-Piekarczyk T."/>
            <person name="Szatraj K."/>
            <person name="Zielenkiewicz U."/>
            <person name="Pilsyk S."/>
            <person name="Malc E."/>
            <person name="Mieczkowski P."/>
            <person name="Kruszewska J.S."/>
            <person name="Biernat P."/>
            <person name="Pawlowska J."/>
        </authorList>
    </citation>
    <scope>NUCLEOTIDE SEQUENCE [LARGE SCALE GENOMIC DNA]</scope>
    <source>
        <strain evidence="3 4">CBS 142.35</strain>
    </source>
</reference>
<feature type="compositionally biased region" description="Basic and acidic residues" evidence="2">
    <location>
        <begin position="71"/>
        <end position="85"/>
    </location>
</feature>
<accession>A0A8H7RWN7</accession>
<feature type="compositionally biased region" description="Low complexity" evidence="2">
    <location>
        <begin position="214"/>
        <end position="224"/>
    </location>
</feature>
<keyword evidence="4" id="KW-1185">Reference proteome</keyword>
<organism evidence="3 4">
    <name type="scientific">Circinella minor</name>
    <dbReference type="NCBI Taxonomy" id="1195481"/>
    <lineage>
        <taxon>Eukaryota</taxon>
        <taxon>Fungi</taxon>
        <taxon>Fungi incertae sedis</taxon>
        <taxon>Mucoromycota</taxon>
        <taxon>Mucoromycotina</taxon>
        <taxon>Mucoromycetes</taxon>
        <taxon>Mucorales</taxon>
        <taxon>Lichtheimiaceae</taxon>
        <taxon>Circinella</taxon>
    </lineage>
</organism>
<evidence type="ECO:0000256" key="2">
    <source>
        <dbReference type="SAM" id="MobiDB-lite"/>
    </source>
</evidence>
<sequence length="379" mass="42931">MHPAIFAAIVVGGIIVVCGGIEVGRRLYEDHEERRQYEEYLRRHNRDFEKSRGLSDDNTGSSDDDDDDDNTDIRKLNMMYRDHDNLRHRRTGTSRQTGSSSMASLKSNSRRSYEEHESNLYHSAYELTEMEKDILDRRQRLQMEQARLDEEERDLERRRELLARRGNSVNGLDATNITITDINNDNDVNNNPFFRPPIVQEQEHVRPNFDESVPPSFFFASQQPSPSPSPTPTTQQRQEMTERSIIYDYDCHPSSSQLSSSDESDGSSSSLSSRPSMYQSTGGLEASTAELGPRIDAIQAPNELLHHTDTDWSDVVSSVSGNRSRAVDEDTDGLSDEFSQLSVHSSNRGGRTTSVSGESSVSYDMLSFTDLDESRSQRL</sequence>
<proteinExistence type="predicted"/>
<gene>
    <name evidence="3" type="ORF">INT45_010822</name>
</gene>
<feature type="compositionally biased region" description="Low complexity" evidence="2">
    <location>
        <begin position="254"/>
        <end position="280"/>
    </location>
</feature>
<evidence type="ECO:0000313" key="4">
    <source>
        <dbReference type="Proteomes" id="UP000646827"/>
    </source>
</evidence>
<dbReference type="OrthoDB" id="2287123at2759"/>